<reference evidence="3" key="1">
    <citation type="submission" date="2021-01" db="EMBL/GenBank/DDBJ databases">
        <title>Caligus Genome Assembly.</title>
        <authorList>
            <person name="Gallardo-Escarate C."/>
        </authorList>
    </citation>
    <scope>NUCLEOTIDE SEQUENCE [LARGE SCALE GENOMIC DNA]</scope>
</reference>
<dbReference type="Proteomes" id="UP000595437">
    <property type="component" value="Chromosome 9"/>
</dbReference>
<proteinExistence type="predicted"/>
<protein>
    <submittedName>
        <fullName evidence="2">Uncharacterized protein</fullName>
    </submittedName>
</protein>
<dbReference type="AlphaFoldDB" id="A0A7T8K050"/>
<evidence type="ECO:0000313" key="3">
    <source>
        <dbReference type="Proteomes" id="UP000595437"/>
    </source>
</evidence>
<evidence type="ECO:0000256" key="1">
    <source>
        <dbReference type="SAM" id="MobiDB-lite"/>
    </source>
</evidence>
<organism evidence="2 3">
    <name type="scientific">Caligus rogercresseyi</name>
    <name type="common">Sea louse</name>
    <dbReference type="NCBI Taxonomy" id="217165"/>
    <lineage>
        <taxon>Eukaryota</taxon>
        <taxon>Metazoa</taxon>
        <taxon>Ecdysozoa</taxon>
        <taxon>Arthropoda</taxon>
        <taxon>Crustacea</taxon>
        <taxon>Multicrustacea</taxon>
        <taxon>Hexanauplia</taxon>
        <taxon>Copepoda</taxon>
        <taxon>Siphonostomatoida</taxon>
        <taxon>Caligidae</taxon>
        <taxon>Caligus</taxon>
    </lineage>
</organism>
<name>A0A7T8K050_CALRO</name>
<sequence length="53" mass="5675">MDFISGVPDNPEPHLKGENSGPFHHSDGAPSMLAPSPRIASLQKAPELHLPLH</sequence>
<feature type="region of interest" description="Disordered" evidence="1">
    <location>
        <begin position="1"/>
        <end position="53"/>
    </location>
</feature>
<evidence type="ECO:0000313" key="2">
    <source>
        <dbReference type="EMBL" id="QQP40105.1"/>
    </source>
</evidence>
<keyword evidence="3" id="KW-1185">Reference proteome</keyword>
<accession>A0A7T8K050</accession>
<dbReference type="EMBL" id="CP045898">
    <property type="protein sequence ID" value="QQP40105.1"/>
    <property type="molecule type" value="Genomic_DNA"/>
</dbReference>
<gene>
    <name evidence="2" type="ORF">FKW44_014042</name>
</gene>